<keyword evidence="12" id="KW-1185">Reference proteome</keyword>
<dbReference type="Gene3D" id="3.90.550.50">
    <property type="match status" value="1"/>
</dbReference>
<comment type="subcellular location">
    <subcellularLocation>
        <location evidence="1 10">Golgi apparatus membrane</location>
        <topology evidence="1 10">Single-pass type II membrane protein</topology>
    </subcellularLocation>
</comment>
<keyword evidence="5" id="KW-0812">Transmembrane</keyword>
<dbReference type="PANTHER" id="PTHR11214:SF3">
    <property type="entry name" value="BETA-1,3-GALACTOSYLTRANSFERASE 6"/>
    <property type="match status" value="1"/>
</dbReference>
<sequence length="331" mass="35925">MPSIDLLVFSSNGARGALQRGLTRATWLDAWVGGGGRGAGSGRRIALFALCGAEAERLTPLREGRGGGAVGSEEAPRLGLLHLTCTDGYRHLLLKTLHALRWLLRRRPPSLGPPARLIFKTDEDTYLCVGSLGATLSTLPQLYSLYLGTFSDHTKLRFRRTERWRDTQHFALFNFSSYPPYAQGALYGLSSDLAAAALHIGESPPLSLLSLPLDKMRGPRRIPQPARLAASARGRVAFVSLPVRVYLSVDAYGGDRRQSGLLRVNNETVARAENSAACRMAASWKLVGVHKLRPLEALSCARASCAACGCSADPDPPGAFERLAREWDHAR</sequence>
<evidence type="ECO:0000313" key="11">
    <source>
        <dbReference type="EnsemblProtists" id="EOD17103"/>
    </source>
</evidence>
<dbReference type="EnsemblProtists" id="EOD17103">
    <property type="protein sequence ID" value="EOD17103"/>
    <property type="gene ID" value="EMIHUDRAFT_118740"/>
</dbReference>
<dbReference type="GO" id="GO:0016758">
    <property type="term" value="F:hexosyltransferase activity"/>
    <property type="evidence" value="ECO:0007669"/>
    <property type="project" value="InterPro"/>
</dbReference>
<evidence type="ECO:0000256" key="10">
    <source>
        <dbReference type="RuleBase" id="RU363063"/>
    </source>
</evidence>
<dbReference type="HOGENOM" id="CLU_840530_0_0_1"/>
<dbReference type="eggNOG" id="KOG2287">
    <property type="taxonomic scope" value="Eukaryota"/>
</dbReference>
<keyword evidence="4" id="KW-0808">Transferase</keyword>
<evidence type="ECO:0000256" key="4">
    <source>
        <dbReference type="ARBA" id="ARBA00022679"/>
    </source>
</evidence>
<keyword evidence="9" id="KW-0472">Membrane</keyword>
<dbReference type="RefSeq" id="XP_005769532.1">
    <property type="nucleotide sequence ID" value="XM_005769475.1"/>
</dbReference>
<evidence type="ECO:0000256" key="5">
    <source>
        <dbReference type="ARBA" id="ARBA00022692"/>
    </source>
</evidence>
<accession>A0A0D3J0R8</accession>
<evidence type="ECO:0000313" key="12">
    <source>
        <dbReference type="Proteomes" id="UP000013827"/>
    </source>
</evidence>
<evidence type="ECO:0000256" key="2">
    <source>
        <dbReference type="ARBA" id="ARBA00008661"/>
    </source>
</evidence>
<dbReference type="PaxDb" id="2903-EOD17103"/>
<organism evidence="11 12">
    <name type="scientific">Emiliania huxleyi (strain CCMP1516)</name>
    <dbReference type="NCBI Taxonomy" id="280463"/>
    <lineage>
        <taxon>Eukaryota</taxon>
        <taxon>Haptista</taxon>
        <taxon>Haptophyta</taxon>
        <taxon>Prymnesiophyceae</taxon>
        <taxon>Isochrysidales</taxon>
        <taxon>Noelaerhabdaceae</taxon>
        <taxon>Emiliania</taxon>
    </lineage>
</organism>
<reference evidence="12" key="1">
    <citation type="journal article" date="2013" name="Nature">
        <title>Pan genome of the phytoplankton Emiliania underpins its global distribution.</title>
        <authorList>
            <person name="Read B.A."/>
            <person name="Kegel J."/>
            <person name="Klute M.J."/>
            <person name="Kuo A."/>
            <person name="Lefebvre S.C."/>
            <person name="Maumus F."/>
            <person name="Mayer C."/>
            <person name="Miller J."/>
            <person name="Monier A."/>
            <person name="Salamov A."/>
            <person name="Young J."/>
            <person name="Aguilar M."/>
            <person name="Claverie J.M."/>
            <person name="Frickenhaus S."/>
            <person name="Gonzalez K."/>
            <person name="Herman E.K."/>
            <person name="Lin Y.C."/>
            <person name="Napier J."/>
            <person name="Ogata H."/>
            <person name="Sarno A.F."/>
            <person name="Shmutz J."/>
            <person name="Schroeder D."/>
            <person name="de Vargas C."/>
            <person name="Verret F."/>
            <person name="von Dassow P."/>
            <person name="Valentin K."/>
            <person name="Van de Peer Y."/>
            <person name="Wheeler G."/>
            <person name="Dacks J.B."/>
            <person name="Delwiche C.F."/>
            <person name="Dyhrman S.T."/>
            <person name="Glockner G."/>
            <person name="John U."/>
            <person name="Richards T."/>
            <person name="Worden A.Z."/>
            <person name="Zhang X."/>
            <person name="Grigoriev I.V."/>
            <person name="Allen A.E."/>
            <person name="Bidle K."/>
            <person name="Borodovsky M."/>
            <person name="Bowler C."/>
            <person name="Brownlee C."/>
            <person name="Cock J.M."/>
            <person name="Elias M."/>
            <person name="Gladyshev V.N."/>
            <person name="Groth M."/>
            <person name="Guda C."/>
            <person name="Hadaegh A."/>
            <person name="Iglesias-Rodriguez M.D."/>
            <person name="Jenkins J."/>
            <person name="Jones B.M."/>
            <person name="Lawson T."/>
            <person name="Leese F."/>
            <person name="Lindquist E."/>
            <person name="Lobanov A."/>
            <person name="Lomsadze A."/>
            <person name="Malik S.B."/>
            <person name="Marsh M.E."/>
            <person name="Mackinder L."/>
            <person name="Mock T."/>
            <person name="Mueller-Roeber B."/>
            <person name="Pagarete A."/>
            <person name="Parker M."/>
            <person name="Probert I."/>
            <person name="Quesneville H."/>
            <person name="Raines C."/>
            <person name="Rensing S.A."/>
            <person name="Riano-Pachon D.M."/>
            <person name="Richier S."/>
            <person name="Rokitta S."/>
            <person name="Shiraiwa Y."/>
            <person name="Soanes D.M."/>
            <person name="van der Giezen M."/>
            <person name="Wahlund T.M."/>
            <person name="Williams B."/>
            <person name="Wilson W."/>
            <person name="Wolfe G."/>
            <person name="Wurch L.L."/>
        </authorList>
    </citation>
    <scope>NUCLEOTIDE SEQUENCE</scope>
</reference>
<dbReference type="AlphaFoldDB" id="A0A0D3J0R8"/>
<dbReference type="Proteomes" id="UP000013827">
    <property type="component" value="Unassembled WGS sequence"/>
</dbReference>
<keyword evidence="8 10" id="KW-0333">Golgi apparatus</keyword>
<keyword evidence="6" id="KW-0735">Signal-anchor</keyword>
<evidence type="ECO:0000256" key="8">
    <source>
        <dbReference type="ARBA" id="ARBA00023034"/>
    </source>
</evidence>
<evidence type="ECO:0000256" key="7">
    <source>
        <dbReference type="ARBA" id="ARBA00022989"/>
    </source>
</evidence>
<dbReference type="GeneID" id="17263236"/>
<keyword evidence="7" id="KW-1133">Transmembrane helix</keyword>
<evidence type="ECO:0000256" key="3">
    <source>
        <dbReference type="ARBA" id="ARBA00022676"/>
    </source>
</evidence>
<dbReference type="PANTHER" id="PTHR11214">
    <property type="entry name" value="BETA-1,3-N-ACETYLGLUCOSAMINYLTRANSFERASE"/>
    <property type="match status" value="1"/>
</dbReference>
<evidence type="ECO:0000256" key="9">
    <source>
        <dbReference type="ARBA" id="ARBA00023136"/>
    </source>
</evidence>
<evidence type="ECO:0000256" key="1">
    <source>
        <dbReference type="ARBA" id="ARBA00004323"/>
    </source>
</evidence>
<name>A0A0D3J0R8_EMIH1</name>
<dbReference type="Pfam" id="PF01762">
    <property type="entry name" value="Galactosyl_T"/>
    <property type="match status" value="1"/>
</dbReference>
<dbReference type="GO" id="GO:0000139">
    <property type="term" value="C:Golgi membrane"/>
    <property type="evidence" value="ECO:0007669"/>
    <property type="project" value="UniProtKB-SubCell"/>
</dbReference>
<dbReference type="KEGG" id="ehx:EMIHUDRAFT_118740"/>
<dbReference type="EC" id="2.4.1.-" evidence="10"/>
<keyword evidence="3 10" id="KW-0328">Glycosyltransferase</keyword>
<reference evidence="11" key="2">
    <citation type="submission" date="2024-10" db="UniProtKB">
        <authorList>
            <consortium name="EnsemblProtists"/>
        </authorList>
    </citation>
    <scope>IDENTIFICATION</scope>
</reference>
<protein>
    <recommendedName>
        <fullName evidence="10">Hexosyltransferase</fullName>
        <ecNumber evidence="10">2.4.1.-</ecNumber>
    </recommendedName>
</protein>
<proteinExistence type="inferred from homology"/>
<evidence type="ECO:0000256" key="6">
    <source>
        <dbReference type="ARBA" id="ARBA00022968"/>
    </source>
</evidence>
<dbReference type="InterPro" id="IPR002659">
    <property type="entry name" value="Glyco_trans_31"/>
</dbReference>
<comment type="similarity">
    <text evidence="2 10">Belongs to the glycosyltransferase 31 family.</text>
</comment>